<name>A0A5K8AIY7_9BACT</name>
<evidence type="ECO:0000313" key="3">
    <source>
        <dbReference type="Proteomes" id="UP000422108"/>
    </source>
</evidence>
<reference evidence="2 3" key="1">
    <citation type="submission" date="2019-11" db="EMBL/GenBank/DDBJ databases">
        <title>Comparative genomics of hydrocarbon-degrading Desulfosarcina strains.</title>
        <authorList>
            <person name="Watanabe M."/>
            <person name="Kojima H."/>
            <person name="Fukui M."/>
        </authorList>
    </citation>
    <scope>NUCLEOTIDE SEQUENCE [LARGE SCALE GENOMIC DNA]</scope>
    <source>
        <strain evidence="3">oXyS1</strain>
    </source>
</reference>
<sequence>MKARYFFDISTGGVIGDGKITRKKVDLVVIFNKCVDCDEYWMCLSTPIEKKGHWIAGRDPDQETGTESLPSQDRCM</sequence>
<dbReference type="EMBL" id="AP021879">
    <property type="protein sequence ID" value="BBO92642.1"/>
    <property type="molecule type" value="Genomic_DNA"/>
</dbReference>
<gene>
    <name evidence="2" type="ORF">DSCOOX_58220</name>
</gene>
<accession>A0A5K8AIY7</accession>
<feature type="region of interest" description="Disordered" evidence="1">
    <location>
        <begin position="54"/>
        <end position="76"/>
    </location>
</feature>
<protein>
    <submittedName>
        <fullName evidence="2">Uncharacterized protein</fullName>
    </submittedName>
</protein>
<organism evidence="2 3">
    <name type="scientific">Desulfosarcina ovata subsp. ovata</name>
    <dbReference type="NCBI Taxonomy" id="2752305"/>
    <lineage>
        <taxon>Bacteria</taxon>
        <taxon>Pseudomonadati</taxon>
        <taxon>Thermodesulfobacteriota</taxon>
        <taxon>Desulfobacteria</taxon>
        <taxon>Desulfobacterales</taxon>
        <taxon>Desulfosarcinaceae</taxon>
        <taxon>Desulfosarcina</taxon>
    </lineage>
</organism>
<evidence type="ECO:0000313" key="2">
    <source>
        <dbReference type="EMBL" id="BBO92642.1"/>
    </source>
</evidence>
<feature type="compositionally biased region" description="Polar residues" evidence="1">
    <location>
        <begin position="63"/>
        <end position="76"/>
    </location>
</feature>
<dbReference type="AlphaFoldDB" id="A0A5K8AIY7"/>
<proteinExistence type="predicted"/>
<evidence type="ECO:0000256" key="1">
    <source>
        <dbReference type="SAM" id="MobiDB-lite"/>
    </source>
</evidence>
<keyword evidence="3" id="KW-1185">Reference proteome</keyword>
<dbReference type="Proteomes" id="UP000422108">
    <property type="component" value="Chromosome"/>
</dbReference>